<keyword evidence="1" id="KW-0961">Cell wall biogenesis/degradation</keyword>
<keyword evidence="1" id="KW-0067">ATP-binding</keyword>
<comment type="subunit">
    <text evidence="1">Forms a heterodimer with GatD.</text>
</comment>
<dbReference type="GO" id="GO:0009252">
    <property type="term" value="P:peptidoglycan biosynthetic process"/>
    <property type="evidence" value="ECO:0007669"/>
    <property type="project" value="UniProtKB-UniRule"/>
</dbReference>
<dbReference type="GO" id="GO:0140282">
    <property type="term" value="F:carbon-nitrogen ligase activity on lipid II"/>
    <property type="evidence" value="ECO:0007669"/>
    <property type="project" value="UniProtKB-UniRule"/>
</dbReference>
<dbReference type="Gene3D" id="3.40.1190.10">
    <property type="entry name" value="Mur-like, catalytic domain"/>
    <property type="match status" value="1"/>
</dbReference>
<comment type="catalytic activity">
    <reaction evidence="1">
        <text>beta-D-GlcNAc-(1-&gt;4)-Mur2Ac(oyl-L-Ala-gamma-D-Glu-L-Lys-D-Ala-D-Ala)-di-trans,octa-cis-undecaprenyl diphosphate + L-glutamine + ATP + H2O = beta-D-GlcNAc-(1-&gt;4)-Mur2Ac(oyl-L-Ala-D-isoglutaminyl-L-Lys-D-Ala-D-Ala)-di-trans,octa-cis-undecaprenyl diphosphate + L-glutamate + ADP + phosphate + H(+)</text>
        <dbReference type="Rhea" id="RHEA:57928"/>
        <dbReference type="ChEBI" id="CHEBI:15377"/>
        <dbReference type="ChEBI" id="CHEBI:15378"/>
        <dbReference type="ChEBI" id="CHEBI:29985"/>
        <dbReference type="ChEBI" id="CHEBI:30616"/>
        <dbReference type="ChEBI" id="CHEBI:43474"/>
        <dbReference type="ChEBI" id="CHEBI:58359"/>
        <dbReference type="ChEBI" id="CHEBI:60033"/>
        <dbReference type="ChEBI" id="CHEBI:62233"/>
        <dbReference type="ChEBI" id="CHEBI:456216"/>
        <dbReference type="EC" id="6.3.5.13"/>
    </reaction>
</comment>
<proteinExistence type="inferred from homology"/>
<evidence type="ECO:0000256" key="1">
    <source>
        <dbReference type="HAMAP-Rule" id="MF_02214"/>
    </source>
</evidence>
<reference evidence="3 4" key="1">
    <citation type="submission" date="2017-02" db="EMBL/GenBank/DDBJ databases">
        <authorList>
            <person name="Peterson S.W."/>
        </authorList>
    </citation>
    <scope>NUCLEOTIDE SEQUENCE [LARGE SCALE GENOMIC DNA]</scope>
    <source>
        <strain evidence="3 4">VKM Ac-2059</strain>
    </source>
</reference>
<dbReference type="STRING" id="123320.SAMN06309945_1479"/>
<dbReference type="GO" id="GO:0005524">
    <property type="term" value="F:ATP binding"/>
    <property type="evidence" value="ECO:0007669"/>
    <property type="project" value="UniProtKB-UniRule"/>
</dbReference>
<dbReference type="InterPro" id="IPR036565">
    <property type="entry name" value="Mur-like_cat_sf"/>
</dbReference>
<dbReference type="GO" id="GO:0016881">
    <property type="term" value="F:acid-amino acid ligase activity"/>
    <property type="evidence" value="ECO:0007669"/>
    <property type="project" value="InterPro"/>
</dbReference>
<comment type="catalytic activity">
    <reaction evidence="1">
        <text>beta-D-GlcNAc-(1-&gt;4)-Mur2Ac(oyl-L-Ala-gamma-D-O-P-Glu-L-Lys-D-Ala-D-Ala)-di-trans,octa-cis-undecaprenyl diphosphate + NH4(+) = beta-D-GlcNAc-(1-&gt;4)-Mur2Ac(oyl-L-Ala-D-isoglutaminyl-L-Lys-D-Ala-D-Ala)-di-trans,octa-cis-undecaprenyl diphosphate + phosphate + H(+)</text>
        <dbReference type="Rhea" id="RHEA:57932"/>
        <dbReference type="ChEBI" id="CHEBI:15378"/>
        <dbReference type="ChEBI" id="CHEBI:28938"/>
        <dbReference type="ChEBI" id="CHEBI:43474"/>
        <dbReference type="ChEBI" id="CHEBI:62233"/>
        <dbReference type="ChEBI" id="CHEBI:143132"/>
    </reaction>
</comment>
<keyword evidence="4" id="KW-1185">Reference proteome</keyword>
<keyword evidence="1" id="KW-0547">Nucleotide-binding</keyword>
<comment type="caution">
    <text evidence="1">Lacks conserved residue(s) required for the propagation of feature annotation.</text>
</comment>
<protein>
    <recommendedName>
        <fullName evidence="1">Lipid II isoglutaminyl synthase (glutamine-hydrolyzing) subunit MurT</fullName>
        <ecNumber evidence="1">6.3.5.13</ecNumber>
    </recommendedName>
</protein>
<keyword evidence="1" id="KW-0133">Cell shape</keyword>
<dbReference type="Proteomes" id="UP000190857">
    <property type="component" value="Unassembled WGS sequence"/>
</dbReference>
<dbReference type="PANTHER" id="PTHR23135">
    <property type="entry name" value="MUR LIGASE FAMILY MEMBER"/>
    <property type="match status" value="1"/>
</dbReference>
<dbReference type="Pfam" id="PF08245">
    <property type="entry name" value="Mur_ligase_M"/>
    <property type="match status" value="1"/>
</dbReference>
<keyword evidence="1" id="KW-0436">Ligase</keyword>
<sequence>MSKPGSLAFVPPVVAGRLARFATRLRGGGSAFPGLVAQKVAPTFISDVMSQLPYGAVVVLGSNGKSTTTNILTAIVREHGLKVFSNPSGANMPQGIASALLADTSLTGKLDADIAILEVDEAYGQLICRQVKPRSAVILNLVVDQIYRFGEPDRVAGMFRDILGEVSDYVALNRDDNFLANLGTTIENEGRLAIDYFGVDAEVLAAAPHGQVSATDYAGGKADPSAAPRHVVAEVVAASGYDATISFEGVEHAVRMPARGLHYAVDIAAAFTLARKTLGEKFDIAKAIHAVQTTKTVYGRGEILTVDGVEIEILMLKNLASLQLNLDSLDRVPDSVLFAYDDSSYDPSWLYTADLSKLDYVDVISGPKGAFIALRLAYEGKGYGVIESDTTKAVQRMLDGPKPKSGRHTFFLDYDQMLLTRKYLGYKDLEAGAA</sequence>
<name>A0A1T5JFP4_9MICO</name>
<dbReference type="UniPathway" id="UPA00219"/>
<comment type="catalytic activity">
    <reaction evidence="1">
        <text>beta-D-GlcNAc-(1-&gt;4)-Mur2Ac(oyl-L-Ala-gamma-D-Glu-L-Lys-D-Ala-D-Ala)-di-trans,octa-cis-undecaprenyl diphosphate + ATP = beta-D-GlcNAc-(1-&gt;4)-Mur2Ac(oyl-L-Ala-gamma-D-O-P-Glu-L-Lys-D-Ala-D-Ala)-di-trans,octa-cis-undecaprenyl diphosphate + ADP</text>
        <dbReference type="Rhea" id="RHEA:59488"/>
        <dbReference type="ChEBI" id="CHEBI:30616"/>
        <dbReference type="ChEBI" id="CHEBI:60033"/>
        <dbReference type="ChEBI" id="CHEBI:143132"/>
        <dbReference type="ChEBI" id="CHEBI:456216"/>
    </reaction>
</comment>
<dbReference type="EC" id="6.3.5.13" evidence="1"/>
<gene>
    <name evidence="1" type="primary">murT</name>
    <name evidence="3" type="ORF">SAMN06309945_1479</name>
</gene>
<dbReference type="HAMAP" id="MF_02214">
    <property type="entry name" value="Lipid_II_synth_MurT"/>
    <property type="match status" value="1"/>
</dbReference>
<accession>A0A1T5JFP4</accession>
<dbReference type="GO" id="GO:0008360">
    <property type="term" value="P:regulation of cell shape"/>
    <property type="evidence" value="ECO:0007669"/>
    <property type="project" value="UniProtKB-KW"/>
</dbReference>
<dbReference type="AlphaFoldDB" id="A0A1T5JFP4"/>
<keyword evidence="1" id="KW-0479">Metal-binding</keyword>
<keyword evidence="1" id="KW-0573">Peptidoglycan synthesis</keyword>
<comment type="pathway">
    <text evidence="1">Cell wall biogenesis; peptidoglycan biosynthesis.</text>
</comment>
<feature type="domain" description="Mur ligase central" evidence="2">
    <location>
        <begin position="61"/>
        <end position="203"/>
    </location>
</feature>
<evidence type="ECO:0000259" key="2">
    <source>
        <dbReference type="Pfam" id="PF08245"/>
    </source>
</evidence>
<dbReference type="GO" id="GO:0046872">
    <property type="term" value="F:metal ion binding"/>
    <property type="evidence" value="ECO:0007669"/>
    <property type="project" value="UniProtKB-KW"/>
</dbReference>
<evidence type="ECO:0000313" key="4">
    <source>
        <dbReference type="Proteomes" id="UP000190857"/>
    </source>
</evidence>
<dbReference type="EMBL" id="FUZP01000001">
    <property type="protein sequence ID" value="SKC49978.1"/>
    <property type="molecule type" value="Genomic_DNA"/>
</dbReference>
<dbReference type="SUPFAM" id="SSF53623">
    <property type="entry name" value="MurD-like peptide ligases, catalytic domain"/>
    <property type="match status" value="1"/>
</dbReference>
<comment type="function">
    <text evidence="1">The lipid II isoglutaminyl synthase complex catalyzes the formation of alpha-D-isoglutamine in the cell wall lipid II stem peptide. The MurT subunit catalyzes the ATP-dependent amidation of D-glutamate residue of lipid II, converting it to an isoglutamine residue.</text>
</comment>
<dbReference type="PANTHER" id="PTHR23135:SF7">
    <property type="entry name" value="LIPID II ISOGLUTAMINYL SYNTHASE (GLUTAMINE-HYDROLYZING) SUBUNIT MURT"/>
    <property type="match status" value="1"/>
</dbReference>
<dbReference type="InterPro" id="IPR043703">
    <property type="entry name" value="Lipid_II_synth_MurT"/>
</dbReference>
<comment type="similarity">
    <text evidence="1">Belongs to the MurCDEF family. MurT subfamily.</text>
</comment>
<dbReference type="InterPro" id="IPR013221">
    <property type="entry name" value="Mur_ligase_cen"/>
</dbReference>
<organism evidence="3 4">
    <name type="scientific">Okibacterium fritillariae</name>
    <dbReference type="NCBI Taxonomy" id="123320"/>
    <lineage>
        <taxon>Bacteria</taxon>
        <taxon>Bacillati</taxon>
        <taxon>Actinomycetota</taxon>
        <taxon>Actinomycetes</taxon>
        <taxon>Micrococcales</taxon>
        <taxon>Microbacteriaceae</taxon>
        <taxon>Okibacterium</taxon>
    </lineage>
</organism>
<dbReference type="GO" id="GO:0071555">
    <property type="term" value="P:cell wall organization"/>
    <property type="evidence" value="ECO:0007669"/>
    <property type="project" value="UniProtKB-KW"/>
</dbReference>
<evidence type="ECO:0000313" key="3">
    <source>
        <dbReference type="EMBL" id="SKC49978.1"/>
    </source>
</evidence>